<dbReference type="SUPFAM" id="SSF89095">
    <property type="entry name" value="GatB/YqeY motif"/>
    <property type="match status" value="1"/>
</dbReference>
<comment type="similarity">
    <text evidence="1 3">Belongs to the AIM41 family.</text>
</comment>
<dbReference type="OrthoDB" id="538640at2759"/>
<evidence type="ECO:0000256" key="2">
    <source>
        <dbReference type="ARBA" id="ARBA00023128"/>
    </source>
</evidence>
<dbReference type="Gene3D" id="1.10.1510.10">
    <property type="entry name" value="Uncharacterised protein YqeY/AIM41 PF09424, N-terminal domain"/>
    <property type="match status" value="1"/>
</dbReference>
<dbReference type="InterPro" id="IPR003789">
    <property type="entry name" value="Asn/Gln_tRNA_amidoTrase-B-like"/>
</dbReference>
<organism evidence="4 5">
    <name type="scientific">Kluyveromyces dobzhanskii CBS 2104</name>
    <dbReference type="NCBI Taxonomy" id="1427455"/>
    <lineage>
        <taxon>Eukaryota</taxon>
        <taxon>Fungi</taxon>
        <taxon>Dikarya</taxon>
        <taxon>Ascomycota</taxon>
        <taxon>Saccharomycotina</taxon>
        <taxon>Saccharomycetes</taxon>
        <taxon>Saccharomycetales</taxon>
        <taxon>Saccharomycetaceae</taxon>
        <taxon>Kluyveromyces</taxon>
    </lineage>
</organism>
<dbReference type="AlphaFoldDB" id="A0A0A8L3X3"/>
<comment type="subcellular location">
    <subcellularLocation>
        <location evidence="3">Mitochondrion</location>
    </subcellularLocation>
</comment>
<evidence type="ECO:0000313" key="5">
    <source>
        <dbReference type="Proteomes" id="UP000031516"/>
    </source>
</evidence>
<dbReference type="PANTHER" id="PTHR28055:SF1">
    <property type="entry name" value="ALTERED INHERITANCE OF MITOCHONDRIA PROTEIN 41, MITOCHONDRIAL"/>
    <property type="match status" value="1"/>
</dbReference>
<comment type="caution">
    <text evidence="4">The sequence shown here is derived from an EMBL/GenBank/DDBJ whole genome shotgun (WGS) entry which is preliminary data.</text>
</comment>
<dbReference type="EMBL" id="CCBQ010000026">
    <property type="protein sequence ID" value="CDO93592.1"/>
    <property type="molecule type" value="Genomic_DNA"/>
</dbReference>
<dbReference type="Pfam" id="PF09424">
    <property type="entry name" value="YqeY"/>
    <property type="match status" value="1"/>
</dbReference>
<dbReference type="PANTHER" id="PTHR28055">
    <property type="entry name" value="ALTERED INHERITANCE OF MITOCHONDRIA PROTEIN 41, MITOCHONDRIAL"/>
    <property type="match status" value="1"/>
</dbReference>
<protein>
    <recommendedName>
        <fullName evidence="3">Altered inheritance of mitochondria protein 41</fullName>
    </recommendedName>
</protein>
<dbReference type="GO" id="GO:0005739">
    <property type="term" value="C:mitochondrion"/>
    <property type="evidence" value="ECO:0007669"/>
    <property type="project" value="UniProtKB-SubCell"/>
</dbReference>
<proteinExistence type="inferred from homology"/>
<name>A0A0A8L3X3_9SACH</name>
<evidence type="ECO:0000256" key="3">
    <source>
        <dbReference type="RuleBase" id="RU365099"/>
    </source>
</evidence>
<dbReference type="GO" id="GO:0016884">
    <property type="term" value="F:carbon-nitrogen ligase activity, with glutamine as amido-N-donor"/>
    <property type="evidence" value="ECO:0007669"/>
    <property type="project" value="UniProtKB-UniRule"/>
</dbReference>
<gene>
    <name evidence="3" type="primary">AIM41</name>
    <name evidence="4" type="ORF">KLDO_g1888</name>
</gene>
<reference evidence="4 5" key="1">
    <citation type="submission" date="2014-03" db="EMBL/GenBank/DDBJ databases">
        <title>The genome of Kluyveromyces dobzhanskii.</title>
        <authorList>
            <person name="Nystedt B."/>
            <person name="Astrom S."/>
        </authorList>
    </citation>
    <scope>NUCLEOTIDE SEQUENCE [LARGE SCALE GENOMIC DNA]</scope>
    <source>
        <strain evidence="4 5">CBS 2104</strain>
    </source>
</reference>
<dbReference type="InterPro" id="IPR019004">
    <property type="entry name" value="YqeY/Aim41"/>
</dbReference>
<dbReference type="Proteomes" id="UP000031516">
    <property type="component" value="Unassembled WGS sequence"/>
</dbReference>
<dbReference type="InterPro" id="IPR042184">
    <property type="entry name" value="YqeY/Aim41_N"/>
</dbReference>
<evidence type="ECO:0000256" key="1">
    <source>
        <dbReference type="ARBA" id="ARBA00007538"/>
    </source>
</evidence>
<sequence>MFKVIVSSTRATISTRYFVRLSSSQAYIDGIALLKQDLKKAMLAKDDLKKTTIRGVLSTIKNKEIDSKDKKLDEFELYDVYSKLISQRKDSINDFIKNKREDLVEKEASEIKILESYLTALPVATKDEVDAEVLKLLTNLRETEPSLQLKQVFGKFDWKNLPAELRASPSAIRSSIGSQFKKVFQ</sequence>
<keyword evidence="5" id="KW-1185">Reference proteome</keyword>
<accession>A0A0A8L3X3</accession>
<evidence type="ECO:0000313" key="4">
    <source>
        <dbReference type="EMBL" id="CDO93592.1"/>
    </source>
</evidence>
<keyword evidence="2 3" id="KW-0496">Mitochondrion</keyword>